<evidence type="ECO:0000313" key="2">
    <source>
        <dbReference type="Proteomes" id="UP000252081"/>
    </source>
</evidence>
<dbReference type="AlphaFoldDB" id="A0A366KU93"/>
<comment type="caution">
    <text evidence="1">The sequence shown here is derived from an EMBL/GenBank/DDBJ whole genome shotgun (WGS) entry which is preliminary data.</text>
</comment>
<organism evidence="1 2">
    <name type="scientific">Pedobacter miscanthi</name>
    <dbReference type="NCBI Taxonomy" id="2259170"/>
    <lineage>
        <taxon>Bacteria</taxon>
        <taxon>Pseudomonadati</taxon>
        <taxon>Bacteroidota</taxon>
        <taxon>Sphingobacteriia</taxon>
        <taxon>Sphingobacteriales</taxon>
        <taxon>Sphingobacteriaceae</taxon>
        <taxon>Pedobacter</taxon>
    </lineage>
</organism>
<reference evidence="1 2" key="1">
    <citation type="submission" date="2018-07" db="EMBL/GenBank/DDBJ databases">
        <title>A draft genome of a endophytic bacteria, a new species of Pedobacter.</title>
        <authorList>
            <person name="Zhang Z.D."/>
            <person name="Chen Z.J."/>
        </authorList>
    </citation>
    <scope>NUCLEOTIDE SEQUENCE [LARGE SCALE GENOMIC DNA]</scope>
    <source>
        <strain evidence="1 2">RS10</strain>
    </source>
</reference>
<proteinExistence type="predicted"/>
<dbReference type="RefSeq" id="WP_113950075.1">
    <property type="nucleotide sequence ID" value="NZ_QNQU01000015.1"/>
</dbReference>
<sequence>MKVKIFCIIILFLNISCLQKKDKPMAPDQNPTTSFNAQWEQLKNVKDSKNEKELAIKFIKSIQEKGYSIANPNYVDYKGKILPLSNIFDDKKPELLKSIEIEILDRKGISPNEKLSNWKPIDYNSALLFLKE</sequence>
<name>A0A366KU93_9SPHI</name>
<protein>
    <submittedName>
        <fullName evidence="1">Uncharacterized protein</fullName>
    </submittedName>
</protein>
<keyword evidence="2" id="KW-1185">Reference proteome</keyword>
<dbReference type="OrthoDB" id="9934963at2"/>
<evidence type="ECO:0000313" key="1">
    <source>
        <dbReference type="EMBL" id="RBQ04853.1"/>
    </source>
</evidence>
<gene>
    <name evidence="1" type="ORF">DRW42_17190</name>
</gene>
<dbReference type="Proteomes" id="UP000252081">
    <property type="component" value="Unassembled WGS sequence"/>
</dbReference>
<dbReference type="EMBL" id="QNQU01000015">
    <property type="protein sequence ID" value="RBQ04853.1"/>
    <property type="molecule type" value="Genomic_DNA"/>
</dbReference>
<accession>A0A366KU93</accession>